<evidence type="ECO:0000313" key="6">
    <source>
        <dbReference type="Proteomes" id="UP000000939"/>
    </source>
</evidence>
<sequence length="565" mass="64767">METWFIVLVVFVLGIFMWYVHDKYVQRTHQILVNYPIVGRLRFVFQEFREPFRQYFGDEKFYESMDKLDWVYSASRDKVNFASFSPSQPLPKPKFMLRHTNIVLNEDEIDNEFSVTFGENREKPFVANSILGRGPMSDGSISPEGTRAFVYGAKDGDFPINSGEGGLTSNFFVTHYNYDTKYMKEVTGNALQHKIFRLSKILFNEPVAIDFYRRSLFKKDLEADTYVFNKDKECFFRPNWDAPIEAFPNEVPEDMPDIILQISSGLYGVRTKDGKFDKERYKKQMSFCKMTEIKIAQGAKQTGGKLIAEKVTPSIAYYRNIEAHKDAFSPNRFPYANTTEELFDFIGQLQEASKKPVGIKIVISDYDNIVPIAKEMKRREKLGLPYPDYISIDGGSGGSATAPLDMMERIGMDIRDALYLVDKVLKDYGVRDKVKLSASGKILTPDDVVITLCLGADFVQIARGFMMSAGCIRARYCSGAGEHQCPVGLATQDIKKRKHYFVKKHASNVKNYHKNILKSMKSLLAVMGLKNVNQLNKDRLIFLDKDSIIHDDMDALFERRILIKK</sequence>
<dbReference type="PANTHER" id="PTHR43819:SF1">
    <property type="entry name" value="ARCHAEAL-TYPE GLUTAMATE SYNTHASE [NADPH]"/>
    <property type="match status" value="1"/>
</dbReference>
<dbReference type="Pfam" id="PF01645">
    <property type="entry name" value="Glu_synthase"/>
    <property type="match status" value="1"/>
</dbReference>
<dbReference type="InterPro" id="IPR002932">
    <property type="entry name" value="Glu_synthdom"/>
</dbReference>
<keyword evidence="3" id="KW-0812">Transmembrane</keyword>
<accession>D5V1L4</accession>
<evidence type="ECO:0000259" key="4">
    <source>
        <dbReference type="Pfam" id="PF01645"/>
    </source>
</evidence>
<keyword evidence="3" id="KW-1133">Transmembrane helix</keyword>
<reference evidence="5 6" key="1">
    <citation type="journal article" date="2010" name="Stand. Genomic Sci.">
        <title>Complete genome sequence of Arcobacter nitrofigilis type strain (CI).</title>
        <authorList>
            <person name="Pati A."/>
            <person name="Gronow S."/>
            <person name="Lapidus A."/>
            <person name="Copeland A."/>
            <person name="Glavina Del Rio T."/>
            <person name="Nolan M."/>
            <person name="Lucas S."/>
            <person name="Tice H."/>
            <person name="Cheng J.F."/>
            <person name="Han C."/>
            <person name="Chertkov O."/>
            <person name="Bruce D."/>
            <person name="Tapia R."/>
            <person name="Goodwin L."/>
            <person name="Pitluck S."/>
            <person name="Liolios K."/>
            <person name="Ivanova N."/>
            <person name="Mavromatis K."/>
            <person name="Chen A."/>
            <person name="Palaniappan K."/>
            <person name="Land M."/>
            <person name="Hauser L."/>
            <person name="Chang Y.J."/>
            <person name="Jeffries C.D."/>
            <person name="Detter J.C."/>
            <person name="Rohde M."/>
            <person name="Goker M."/>
            <person name="Bristow J."/>
            <person name="Eisen J.A."/>
            <person name="Markowitz V."/>
            <person name="Hugenholtz P."/>
            <person name="Klenk H.P."/>
            <person name="Kyrpides N.C."/>
        </authorList>
    </citation>
    <scope>NUCLEOTIDE SEQUENCE [LARGE SCALE GENOMIC DNA]</scope>
    <source>
        <strain evidence="6">ATCC 33309 / DSM 7299 / CCUG 15893 / LMG 7604 / NCTC 12251 / CI</strain>
    </source>
</reference>
<name>D5V1L4_ARCNC</name>
<dbReference type="InterPro" id="IPR024188">
    <property type="entry name" value="GltB"/>
</dbReference>
<feature type="transmembrane region" description="Helical" evidence="3">
    <location>
        <begin position="5"/>
        <end position="21"/>
    </location>
</feature>
<dbReference type="HOGENOM" id="CLU_026563_0_1_7"/>
<dbReference type="CDD" id="cd02808">
    <property type="entry name" value="GltS_FMN"/>
    <property type="match status" value="1"/>
</dbReference>
<dbReference type="InterPro" id="IPR013785">
    <property type="entry name" value="Aldolase_TIM"/>
</dbReference>
<evidence type="ECO:0000256" key="1">
    <source>
        <dbReference type="ARBA" id="ARBA00009716"/>
    </source>
</evidence>
<dbReference type="RefSeq" id="WP_013135593.1">
    <property type="nucleotide sequence ID" value="NC_014166.1"/>
</dbReference>
<dbReference type="STRING" id="572480.Arnit_1794"/>
<dbReference type="Gene3D" id="3.20.20.70">
    <property type="entry name" value="Aldolase class I"/>
    <property type="match status" value="1"/>
</dbReference>
<dbReference type="AlphaFoldDB" id="D5V1L4"/>
<dbReference type="GO" id="GO:0006537">
    <property type="term" value="P:glutamate biosynthetic process"/>
    <property type="evidence" value="ECO:0007669"/>
    <property type="project" value="InterPro"/>
</dbReference>
<feature type="domain" description="Glutamate synthase" evidence="4">
    <location>
        <begin position="117"/>
        <end position="529"/>
    </location>
</feature>
<comment type="similarity">
    <text evidence="1 2">Belongs to the glutamate synthase family.</text>
</comment>
<dbReference type="PIRSF" id="PIRSF006429">
    <property type="entry name" value="GOGAT_lg_2"/>
    <property type="match status" value="1"/>
</dbReference>
<dbReference type="GO" id="GO:0015930">
    <property type="term" value="F:glutamate synthase activity"/>
    <property type="evidence" value="ECO:0007669"/>
    <property type="project" value="InterPro"/>
</dbReference>
<dbReference type="Proteomes" id="UP000000939">
    <property type="component" value="Chromosome"/>
</dbReference>
<dbReference type="SUPFAM" id="SSF51395">
    <property type="entry name" value="FMN-linked oxidoreductases"/>
    <property type="match status" value="1"/>
</dbReference>
<dbReference type="eggNOG" id="COG0069">
    <property type="taxonomic scope" value="Bacteria"/>
</dbReference>
<evidence type="ECO:0000313" key="5">
    <source>
        <dbReference type="EMBL" id="ADG93448.1"/>
    </source>
</evidence>
<dbReference type="EMBL" id="CP001999">
    <property type="protein sequence ID" value="ADG93448.1"/>
    <property type="molecule type" value="Genomic_DNA"/>
</dbReference>
<keyword evidence="3" id="KW-0472">Membrane</keyword>
<evidence type="ECO:0000256" key="2">
    <source>
        <dbReference type="PIRNR" id="PIRNR006429"/>
    </source>
</evidence>
<dbReference type="PANTHER" id="PTHR43819">
    <property type="entry name" value="ARCHAEAL-TYPE GLUTAMATE SYNTHASE [NADPH]"/>
    <property type="match status" value="1"/>
</dbReference>
<protein>
    <submittedName>
        <fullName evidence="5">Ferredoxin-dependent glutamate synthase</fullName>
    </submittedName>
</protein>
<dbReference type="KEGG" id="ant:Arnit_1794"/>
<proteinExistence type="inferred from homology"/>
<keyword evidence="6" id="KW-1185">Reference proteome</keyword>
<evidence type="ECO:0000256" key="3">
    <source>
        <dbReference type="SAM" id="Phobius"/>
    </source>
</evidence>
<organism evidence="5 6">
    <name type="scientific">Arcobacter nitrofigilis (strain ATCC 33309 / DSM 7299 / CCUG 15893 / LMG 7604 / NCTC 12251 / CI)</name>
    <name type="common">Campylobacter nitrofigilis</name>
    <dbReference type="NCBI Taxonomy" id="572480"/>
    <lineage>
        <taxon>Bacteria</taxon>
        <taxon>Pseudomonadati</taxon>
        <taxon>Campylobacterota</taxon>
        <taxon>Epsilonproteobacteria</taxon>
        <taxon>Campylobacterales</taxon>
        <taxon>Arcobacteraceae</taxon>
        <taxon>Arcobacter</taxon>
    </lineage>
</organism>
<dbReference type="OrthoDB" id="9758182at2"/>
<gene>
    <name evidence="5" type="ordered locus">Arnit_1794</name>
</gene>